<evidence type="ECO:0000313" key="2">
    <source>
        <dbReference type="EMBL" id="DAZ94879.1"/>
    </source>
</evidence>
<proteinExistence type="predicted"/>
<sequence length="169" mass="19600">MAWVVRLDETHVHSTANGTADQRRDDWDPEVSAVQREHLEAPTSEKSEETRSEVTGWVDRVAGVHAERHTNANNKQCHSTWRRVWASGLVQLVTDRKDASQQQCRPEHFGQERRRVGHVRVWVRGEHALRGIAVWVDDVEQWVVDEVDHERTAERTEDLSKHVCRHLAP</sequence>
<comment type="caution">
    <text evidence="2">The sequence shown here is derived from an EMBL/GenBank/DDBJ whole genome shotgun (WGS) entry which is preliminary data.</text>
</comment>
<dbReference type="EMBL" id="DAKRPA010000228">
    <property type="protein sequence ID" value="DAZ94879.1"/>
    <property type="molecule type" value="Genomic_DNA"/>
</dbReference>
<gene>
    <name evidence="2" type="ORF">N0F65_008023</name>
</gene>
<dbReference type="AlphaFoldDB" id="A0AAV2YP49"/>
<feature type="non-terminal residue" evidence="2">
    <location>
        <position position="169"/>
    </location>
</feature>
<keyword evidence="3" id="KW-1185">Reference proteome</keyword>
<organism evidence="2 3">
    <name type="scientific">Lagenidium giganteum</name>
    <dbReference type="NCBI Taxonomy" id="4803"/>
    <lineage>
        <taxon>Eukaryota</taxon>
        <taxon>Sar</taxon>
        <taxon>Stramenopiles</taxon>
        <taxon>Oomycota</taxon>
        <taxon>Peronosporomycetes</taxon>
        <taxon>Pythiales</taxon>
        <taxon>Pythiaceae</taxon>
    </lineage>
</organism>
<evidence type="ECO:0000313" key="3">
    <source>
        <dbReference type="Proteomes" id="UP001146120"/>
    </source>
</evidence>
<accession>A0AAV2YP49</accession>
<name>A0AAV2YP49_9STRA</name>
<reference evidence="2" key="2">
    <citation type="journal article" date="2023" name="Microbiol Resour">
        <title>Decontamination and Annotation of the Draft Genome Sequence of the Oomycete Lagenidium giganteum ARSEF 373.</title>
        <authorList>
            <person name="Morgan W.R."/>
            <person name="Tartar A."/>
        </authorList>
    </citation>
    <scope>NUCLEOTIDE SEQUENCE</scope>
    <source>
        <strain evidence="2">ARSEF 373</strain>
    </source>
</reference>
<dbReference type="Proteomes" id="UP001146120">
    <property type="component" value="Unassembled WGS sequence"/>
</dbReference>
<feature type="region of interest" description="Disordered" evidence="1">
    <location>
        <begin position="1"/>
        <end position="28"/>
    </location>
</feature>
<reference evidence="2" key="1">
    <citation type="submission" date="2022-11" db="EMBL/GenBank/DDBJ databases">
        <authorList>
            <person name="Morgan W.R."/>
            <person name="Tartar A."/>
        </authorList>
    </citation>
    <scope>NUCLEOTIDE SEQUENCE</scope>
    <source>
        <strain evidence="2">ARSEF 373</strain>
    </source>
</reference>
<evidence type="ECO:0000256" key="1">
    <source>
        <dbReference type="SAM" id="MobiDB-lite"/>
    </source>
</evidence>
<protein>
    <submittedName>
        <fullName evidence="2">Uncharacterized protein</fullName>
    </submittedName>
</protein>
<feature type="compositionally biased region" description="Basic and acidic residues" evidence="1">
    <location>
        <begin position="1"/>
        <end position="12"/>
    </location>
</feature>